<dbReference type="GO" id="GO:0050482">
    <property type="term" value="P:arachidonate secretion"/>
    <property type="evidence" value="ECO:0007669"/>
    <property type="project" value="InterPro"/>
</dbReference>
<gene>
    <name evidence="1" type="primary">RvY_15905-1</name>
    <name evidence="1" type="synonym">RvY_15905.1</name>
    <name evidence="1" type="ORF">RvY_15905</name>
</gene>
<evidence type="ECO:0000313" key="1">
    <source>
        <dbReference type="EMBL" id="GAV05834.1"/>
    </source>
</evidence>
<sequence>MSQSLDVVETFKTNLFSVDSQVCPKEQCECDVKLANCLKGMKTPTVRPKCPDYFRAPKAGSSGSSWLTY</sequence>
<dbReference type="Proteomes" id="UP000186922">
    <property type="component" value="Unassembled WGS sequence"/>
</dbReference>
<proteinExistence type="predicted"/>
<keyword evidence="2" id="KW-1185">Reference proteome</keyword>
<dbReference type="SUPFAM" id="SSF48619">
    <property type="entry name" value="Phospholipase A2, PLA2"/>
    <property type="match status" value="1"/>
</dbReference>
<accession>A0A1D1W380</accession>
<evidence type="ECO:0000313" key="2">
    <source>
        <dbReference type="Proteomes" id="UP000186922"/>
    </source>
</evidence>
<comment type="caution">
    <text evidence="1">The sequence shown here is derived from an EMBL/GenBank/DDBJ whole genome shotgun (WGS) entry which is preliminary data.</text>
</comment>
<reference evidence="1 2" key="1">
    <citation type="journal article" date="2016" name="Nat. Commun.">
        <title>Extremotolerant tardigrade genome and improved radiotolerance of human cultured cells by tardigrade-unique protein.</title>
        <authorList>
            <person name="Hashimoto T."/>
            <person name="Horikawa D.D."/>
            <person name="Saito Y."/>
            <person name="Kuwahara H."/>
            <person name="Kozuka-Hata H."/>
            <person name="Shin-I T."/>
            <person name="Minakuchi Y."/>
            <person name="Ohishi K."/>
            <person name="Motoyama A."/>
            <person name="Aizu T."/>
            <person name="Enomoto A."/>
            <person name="Kondo K."/>
            <person name="Tanaka S."/>
            <person name="Hara Y."/>
            <person name="Koshikawa S."/>
            <person name="Sagara H."/>
            <person name="Miura T."/>
            <person name="Yokobori S."/>
            <person name="Miyagawa K."/>
            <person name="Suzuki Y."/>
            <person name="Kubo T."/>
            <person name="Oyama M."/>
            <person name="Kohara Y."/>
            <person name="Fujiyama A."/>
            <person name="Arakawa K."/>
            <person name="Katayama T."/>
            <person name="Toyoda A."/>
            <person name="Kunieda T."/>
        </authorList>
    </citation>
    <scope>NUCLEOTIDE SEQUENCE [LARGE SCALE GENOMIC DNA]</scope>
    <source>
        <strain evidence="1 2">YOKOZUNA-1</strain>
    </source>
</reference>
<dbReference type="EMBL" id="BDGG01000012">
    <property type="protein sequence ID" value="GAV05834.1"/>
    <property type="molecule type" value="Genomic_DNA"/>
</dbReference>
<dbReference type="AlphaFoldDB" id="A0A1D1W380"/>
<dbReference type="GO" id="GO:0004623">
    <property type="term" value="F:phospholipase A2 activity"/>
    <property type="evidence" value="ECO:0007669"/>
    <property type="project" value="InterPro"/>
</dbReference>
<organism evidence="1 2">
    <name type="scientific">Ramazzottius varieornatus</name>
    <name type="common">Water bear</name>
    <name type="synonym">Tardigrade</name>
    <dbReference type="NCBI Taxonomy" id="947166"/>
    <lineage>
        <taxon>Eukaryota</taxon>
        <taxon>Metazoa</taxon>
        <taxon>Ecdysozoa</taxon>
        <taxon>Tardigrada</taxon>
        <taxon>Eutardigrada</taxon>
        <taxon>Parachela</taxon>
        <taxon>Hypsibioidea</taxon>
        <taxon>Ramazzottiidae</taxon>
        <taxon>Ramazzottius</taxon>
    </lineage>
</organism>
<dbReference type="InterPro" id="IPR036444">
    <property type="entry name" value="PLipase_A2_dom_sf"/>
</dbReference>
<name>A0A1D1W380_RAMVA</name>
<protein>
    <submittedName>
        <fullName evidence="1">Uncharacterized protein</fullName>
    </submittedName>
</protein>
<dbReference type="GO" id="GO:0006644">
    <property type="term" value="P:phospholipid metabolic process"/>
    <property type="evidence" value="ECO:0007669"/>
    <property type="project" value="InterPro"/>
</dbReference>